<protein>
    <submittedName>
        <fullName evidence="1">Uncharacterized protein</fullName>
    </submittedName>
</protein>
<gene>
    <name evidence="1" type="ORF">PIB30_089315</name>
</gene>
<dbReference type="EMBL" id="JASCZI010182907">
    <property type="protein sequence ID" value="MED6188799.1"/>
    <property type="molecule type" value="Genomic_DNA"/>
</dbReference>
<reference evidence="1 2" key="1">
    <citation type="journal article" date="2023" name="Plants (Basel)">
        <title>Bridging the Gap: Combining Genomics and Transcriptomics Approaches to Understand Stylosanthes scabra, an Orphan Legume from the Brazilian Caatinga.</title>
        <authorList>
            <person name="Ferreira-Neto J.R.C."/>
            <person name="da Silva M.D."/>
            <person name="Binneck E."/>
            <person name="de Melo N.F."/>
            <person name="da Silva R.H."/>
            <person name="de Melo A.L.T.M."/>
            <person name="Pandolfi V."/>
            <person name="Bustamante F.O."/>
            <person name="Brasileiro-Vidal A.C."/>
            <person name="Benko-Iseppon A.M."/>
        </authorList>
    </citation>
    <scope>NUCLEOTIDE SEQUENCE [LARGE SCALE GENOMIC DNA]</scope>
    <source>
        <tissue evidence="1">Leaves</tissue>
    </source>
</reference>
<organism evidence="1 2">
    <name type="scientific">Stylosanthes scabra</name>
    <dbReference type="NCBI Taxonomy" id="79078"/>
    <lineage>
        <taxon>Eukaryota</taxon>
        <taxon>Viridiplantae</taxon>
        <taxon>Streptophyta</taxon>
        <taxon>Embryophyta</taxon>
        <taxon>Tracheophyta</taxon>
        <taxon>Spermatophyta</taxon>
        <taxon>Magnoliopsida</taxon>
        <taxon>eudicotyledons</taxon>
        <taxon>Gunneridae</taxon>
        <taxon>Pentapetalae</taxon>
        <taxon>rosids</taxon>
        <taxon>fabids</taxon>
        <taxon>Fabales</taxon>
        <taxon>Fabaceae</taxon>
        <taxon>Papilionoideae</taxon>
        <taxon>50 kb inversion clade</taxon>
        <taxon>dalbergioids sensu lato</taxon>
        <taxon>Dalbergieae</taxon>
        <taxon>Pterocarpus clade</taxon>
        <taxon>Stylosanthes</taxon>
    </lineage>
</organism>
<accession>A0ABU6WTZ0</accession>
<keyword evidence="2" id="KW-1185">Reference proteome</keyword>
<evidence type="ECO:0000313" key="1">
    <source>
        <dbReference type="EMBL" id="MED6188799.1"/>
    </source>
</evidence>
<name>A0ABU6WTZ0_9FABA</name>
<evidence type="ECO:0000313" key="2">
    <source>
        <dbReference type="Proteomes" id="UP001341840"/>
    </source>
</evidence>
<sequence length="105" mass="12218">MLYTYRWESESWSRSRCSCITIPSTLHQKLVLWDEDGRIEEIKADDSPYYVDQINVNFKEYHASVKPLEINMSTFDPSLIKGCYVGTYDMKLVPKTKESLAKPST</sequence>
<comment type="caution">
    <text evidence="1">The sequence shown here is derived from an EMBL/GenBank/DDBJ whole genome shotgun (WGS) entry which is preliminary data.</text>
</comment>
<proteinExistence type="predicted"/>
<dbReference type="Proteomes" id="UP001341840">
    <property type="component" value="Unassembled WGS sequence"/>
</dbReference>